<dbReference type="OrthoDB" id="9799640at2"/>
<dbReference type="Proteomes" id="UP000249720">
    <property type="component" value="Unassembled WGS sequence"/>
</dbReference>
<dbReference type="RefSeq" id="WP_111293407.1">
    <property type="nucleotide sequence ID" value="NZ_QKZV01000001.1"/>
</dbReference>
<evidence type="ECO:0000313" key="1">
    <source>
        <dbReference type="EMBL" id="PZX65969.1"/>
    </source>
</evidence>
<proteinExistence type="predicted"/>
<organism evidence="1 2">
    <name type="scientific">Hydrotalea sandarakina</name>
    <dbReference type="NCBI Taxonomy" id="1004304"/>
    <lineage>
        <taxon>Bacteria</taxon>
        <taxon>Pseudomonadati</taxon>
        <taxon>Bacteroidota</taxon>
        <taxon>Chitinophagia</taxon>
        <taxon>Chitinophagales</taxon>
        <taxon>Chitinophagaceae</taxon>
        <taxon>Hydrotalea</taxon>
    </lineage>
</organism>
<dbReference type="InterPro" id="IPR012675">
    <property type="entry name" value="Beta-grasp_dom_sf"/>
</dbReference>
<name>A0A2W7SFK2_9BACT</name>
<reference evidence="1 2" key="1">
    <citation type="submission" date="2018-06" db="EMBL/GenBank/DDBJ databases">
        <title>Genomic Encyclopedia of Archaeal and Bacterial Type Strains, Phase II (KMG-II): from individual species to whole genera.</title>
        <authorList>
            <person name="Goeker M."/>
        </authorList>
    </citation>
    <scope>NUCLEOTIDE SEQUENCE [LARGE SCALE GENOMIC DNA]</scope>
    <source>
        <strain evidence="1 2">DSM 23241</strain>
    </source>
</reference>
<evidence type="ECO:0000313" key="2">
    <source>
        <dbReference type="Proteomes" id="UP000249720"/>
    </source>
</evidence>
<accession>A0A2W7SFK2</accession>
<dbReference type="InterPro" id="IPR036010">
    <property type="entry name" value="2Fe-2S_ferredoxin-like_sf"/>
</dbReference>
<dbReference type="AlphaFoldDB" id="A0A2W7SFK2"/>
<comment type="caution">
    <text evidence="1">The sequence shown here is derived from an EMBL/GenBank/DDBJ whole genome shotgun (WGS) entry which is preliminary data.</text>
</comment>
<dbReference type="SUPFAM" id="SSF54292">
    <property type="entry name" value="2Fe-2S ferredoxin-like"/>
    <property type="match status" value="1"/>
</dbReference>
<keyword evidence="2" id="KW-1185">Reference proteome</keyword>
<gene>
    <name evidence="1" type="ORF">LX80_00465</name>
</gene>
<sequence>MNYNEISFNVFFQHEMKLIHTYANSYRNLMYLLADQFCLDDFGDCKGMGKCGTCAIEIMVAQNLDLNLRRNESKTLQTVVKTEQPVRLSCQLFINSNLQNAVIKIIEPN</sequence>
<protein>
    <submittedName>
        <fullName evidence="1">2Fe-2S ferredoxin</fullName>
    </submittedName>
</protein>
<dbReference type="GO" id="GO:0051536">
    <property type="term" value="F:iron-sulfur cluster binding"/>
    <property type="evidence" value="ECO:0007669"/>
    <property type="project" value="InterPro"/>
</dbReference>
<dbReference type="Gene3D" id="3.10.20.30">
    <property type="match status" value="1"/>
</dbReference>
<dbReference type="EMBL" id="QKZV01000001">
    <property type="protein sequence ID" value="PZX65969.1"/>
    <property type="molecule type" value="Genomic_DNA"/>
</dbReference>